<reference evidence="6" key="1">
    <citation type="submission" date="2016-10" db="EMBL/GenBank/DDBJ databases">
        <authorList>
            <person name="Varghese N."/>
            <person name="Submissions S."/>
        </authorList>
    </citation>
    <scope>NUCLEOTIDE SEQUENCE [LARGE SCALE GENOMIC DNA]</scope>
    <source>
        <strain evidence="6">CGMCC 1.10369</strain>
    </source>
</reference>
<dbReference type="EMBL" id="FNIL01000024">
    <property type="protein sequence ID" value="SDO62769.1"/>
    <property type="molecule type" value="Genomic_DNA"/>
</dbReference>
<keyword evidence="4" id="KW-0663">Pyridoxal phosphate</keyword>
<dbReference type="CDD" id="cd00449">
    <property type="entry name" value="PLPDE_IV"/>
    <property type="match status" value="1"/>
</dbReference>
<dbReference type="PANTHER" id="PTHR42743:SF11">
    <property type="entry name" value="AMINODEOXYCHORISMATE LYASE"/>
    <property type="match status" value="1"/>
</dbReference>
<keyword evidence="6" id="KW-1185">Reference proteome</keyword>
<gene>
    <name evidence="5" type="ORF">SAMN04488053_1247</name>
</gene>
<evidence type="ECO:0000256" key="3">
    <source>
        <dbReference type="ARBA" id="ARBA00011738"/>
    </source>
</evidence>
<evidence type="ECO:0000313" key="6">
    <source>
        <dbReference type="Proteomes" id="UP000198778"/>
    </source>
</evidence>
<dbReference type="GO" id="GO:0046394">
    <property type="term" value="P:carboxylic acid biosynthetic process"/>
    <property type="evidence" value="ECO:0007669"/>
    <property type="project" value="UniProtKB-ARBA"/>
</dbReference>
<comment type="cofactor">
    <cofactor evidence="1">
        <name>pyridoxal 5'-phosphate</name>
        <dbReference type="ChEBI" id="CHEBI:597326"/>
    </cofactor>
</comment>
<dbReference type="Gene3D" id="3.20.10.10">
    <property type="entry name" value="D-amino Acid Aminotransferase, subunit A, domain 2"/>
    <property type="match status" value="1"/>
</dbReference>
<dbReference type="OrthoDB" id="9805628at2"/>
<keyword evidence="5" id="KW-0456">Lyase</keyword>
<sequence length="284" mass="31606">MFLYVNGEIKKDKDIHISPYEHGFLYGAGLFETFRTYEGVPFLLTDHMDRLKEGAGELNVKLPSSLETDIREAVPALLKANGWKDGYFRLNISGGAEGVGLPATSYNHPLCILYVKPLPAEMPDEKKGATLQLRRNSPEGEVRRKSHHYWNNILAKRELGEQPGTEGIFLTEAGVVSEGITSNIFFVKNEKLFTPDESCGCLRGITGRFVQHAALALGLEVYEGRFSLKEAQQAEEVFVTNSIQEIIPLSSWDDISYPGASGPVTKNLQKIYSSAIRSTIEKHQ</sequence>
<dbReference type="InterPro" id="IPR036038">
    <property type="entry name" value="Aminotransferase-like"/>
</dbReference>
<evidence type="ECO:0000256" key="2">
    <source>
        <dbReference type="ARBA" id="ARBA00009320"/>
    </source>
</evidence>
<evidence type="ECO:0000256" key="4">
    <source>
        <dbReference type="ARBA" id="ARBA00022898"/>
    </source>
</evidence>
<dbReference type="GO" id="GO:0005829">
    <property type="term" value="C:cytosol"/>
    <property type="evidence" value="ECO:0007669"/>
    <property type="project" value="TreeGrafter"/>
</dbReference>
<dbReference type="InterPro" id="IPR050571">
    <property type="entry name" value="Class-IV_PLP-Dep_Aminotrnsfr"/>
</dbReference>
<accession>A0A1H0L3H4</accession>
<dbReference type="Proteomes" id="UP000198778">
    <property type="component" value="Unassembled WGS sequence"/>
</dbReference>
<dbReference type="SUPFAM" id="SSF56752">
    <property type="entry name" value="D-aminoacid aminotransferase-like PLP-dependent enzymes"/>
    <property type="match status" value="1"/>
</dbReference>
<dbReference type="InterPro" id="IPR043131">
    <property type="entry name" value="BCAT-like_N"/>
</dbReference>
<evidence type="ECO:0000256" key="1">
    <source>
        <dbReference type="ARBA" id="ARBA00001933"/>
    </source>
</evidence>
<dbReference type="FunFam" id="3.20.10.10:FF:000002">
    <property type="entry name" value="D-alanine aminotransferase"/>
    <property type="match status" value="1"/>
</dbReference>
<protein>
    <submittedName>
        <fullName evidence="5">4-amino-4-deoxychorismate lyase</fullName>
    </submittedName>
</protein>
<dbReference type="GO" id="GO:0008652">
    <property type="term" value="P:amino acid biosynthetic process"/>
    <property type="evidence" value="ECO:0007669"/>
    <property type="project" value="UniProtKB-ARBA"/>
</dbReference>
<dbReference type="InterPro" id="IPR043132">
    <property type="entry name" value="BCAT-like_C"/>
</dbReference>
<organism evidence="5 6">
    <name type="scientific">Alkalicoccus daliensis</name>
    <dbReference type="NCBI Taxonomy" id="745820"/>
    <lineage>
        <taxon>Bacteria</taxon>
        <taxon>Bacillati</taxon>
        <taxon>Bacillota</taxon>
        <taxon>Bacilli</taxon>
        <taxon>Bacillales</taxon>
        <taxon>Bacillaceae</taxon>
        <taxon>Alkalicoccus</taxon>
    </lineage>
</organism>
<comment type="subunit">
    <text evidence="3">Homodimer.</text>
</comment>
<proteinExistence type="inferred from homology"/>
<comment type="similarity">
    <text evidence="2">Belongs to the class-IV pyridoxal-phosphate-dependent aminotransferase family.</text>
</comment>
<dbReference type="STRING" id="745820.SAMN04488053_1247"/>
<dbReference type="AlphaFoldDB" id="A0A1H0L3H4"/>
<dbReference type="Pfam" id="PF01063">
    <property type="entry name" value="Aminotran_4"/>
    <property type="match status" value="1"/>
</dbReference>
<dbReference type="Gene3D" id="3.30.470.10">
    <property type="match status" value="1"/>
</dbReference>
<dbReference type="PANTHER" id="PTHR42743">
    <property type="entry name" value="AMINO-ACID AMINOTRANSFERASE"/>
    <property type="match status" value="1"/>
</dbReference>
<dbReference type="NCBIfam" id="NF005800">
    <property type="entry name" value="PRK07650.1"/>
    <property type="match status" value="1"/>
</dbReference>
<name>A0A1H0L3H4_9BACI</name>
<dbReference type="GO" id="GO:0016829">
    <property type="term" value="F:lyase activity"/>
    <property type="evidence" value="ECO:0007669"/>
    <property type="project" value="UniProtKB-KW"/>
</dbReference>
<evidence type="ECO:0000313" key="5">
    <source>
        <dbReference type="EMBL" id="SDO62769.1"/>
    </source>
</evidence>
<dbReference type="RefSeq" id="WP_090844758.1">
    <property type="nucleotide sequence ID" value="NZ_FNIL01000024.1"/>
</dbReference>
<dbReference type="InterPro" id="IPR001544">
    <property type="entry name" value="Aminotrans_IV"/>
</dbReference>